<feature type="chain" id="PRO_5007864339" evidence="1">
    <location>
        <begin position="20"/>
        <end position="646"/>
    </location>
</feature>
<name>A0A165PPK5_EXIGL</name>
<keyword evidence="1" id="KW-0732">Signal</keyword>
<dbReference type="Gene3D" id="3.20.20.80">
    <property type="entry name" value="Glycosidases"/>
    <property type="match status" value="1"/>
</dbReference>
<dbReference type="PANTHER" id="PTHR36183:SF2">
    <property type="entry name" value="BETA-GLUCURONIDASE C-TERMINAL DOMAIN-CONTAINING PROTEIN"/>
    <property type="match status" value="1"/>
</dbReference>
<evidence type="ECO:0000313" key="3">
    <source>
        <dbReference type="EMBL" id="KZW02482.1"/>
    </source>
</evidence>
<feature type="signal peptide" evidence="1">
    <location>
        <begin position="1"/>
        <end position="19"/>
    </location>
</feature>
<sequence length="646" mass="70852">MLPSLVSLALSAAVRVAHAQVSIYDYPIPLPHEDGPYDGWEAYDPTEIEDPPLPVPPPPLDFVIEVDRSGNPQAGIQTPGAFMGISIEMSLSEPIIGPNASYLRPQFLNLMATVKERAGPPVLRMGGNSQEKAGLVDQLPGGASVAKFAIGPTGFTNTPTLSYTIDLIKALRAASDLLQIKWFVGIPMNTTDPPRLEIVEQGESVMGEYLWGWQLGNEPDLYVSHNYRTEDYTIESYLDEFEKVVNAITANSKIKVSNNIGGPGVCCVWRLDDLIFQHNYFERFKHVLNSLIIQVRHKHYPYDNCDRGRYDPQQKMNEYMQHNFALKFANGYQNAVRASLAAGLPVILLETNTASCNGFLGLSDAFSGALWGMDLGLTLAANNFTHMMLHLGGQAAWYNPFMSPPHNASAPFMWTVGPVMYTIVAMAEALGKTNTARVADLNANGGNDFTPAYMIYENNQPARVVLINYMSDPTGAHDYTARIASGGSQVWVRYMLAPYMASKRNITWAGQSFGHYFESDGILRGQHQTDIIPCTGGVCPVRVPAPSIALVFLTEPVFVPEDAEAMSETFMTSFTTKRYNTAAVPAAALQTSNGLNAEARKAMGKSSTSSGRWREEHGGARVLAPQFTLHIAAAVAELALQRWLRM</sequence>
<dbReference type="OrthoDB" id="2796951at2759"/>
<feature type="domain" description="Beta-glucuronidase C-terminal" evidence="2">
    <location>
        <begin position="452"/>
        <end position="550"/>
    </location>
</feature>
<keyword evidence="3" id="KW-0378">Hydrolase</keyword>
<evidence type="ECO:0000259" key="2">
    <source>
        <dbReference type="Pfam" id="PF16862"/>
    </source>
</evidence>
<accession>A0A165PPK5</accession>
<dbReference type="Pfam" id="PF16862">
    <property type="entry name" value="Glyco_hydro_79C"/>
    <property type="match status" value="1"/>
</dbReference>
<keyword evidence="4" id="KW-1185">Reference proteome</keyword>
<dbReference type="InterPro" id="IPR052974">
    <property type="entry name" value="GH79_Enzymes"/>
</dbReference>
<dbReference type="InParanoid" id="A0A165PPK5"/>
<dbReference type="InterPro" id="IPR031728">
    <property type="entry name" value="GlcAase_C"/>
</dbReference>
<dbReference type="GO" id="GO:0016787">
    <property type="term" value="F:hydrolase activity"/>
    <property type="evidence" value="ECO:0007669"/>
    <property type="project" value="UniProtKB-KW"/>
</dbReference>
<dbReference type="STRING" id="1314781.A0A165PPK5"/>
<dbReference type="Proteomes" id="UP000077266">
    <property type="component" value="Unassembled WGS sequence"/>
</dbReference>
<reference evidence="3 4" key="1">
    <citation type="journal article" date="2016" name="Mol. Biol. Evol.">
        <title>Comparative Genomics of Early-Diverging Mushroom-Forming Fungi Provides Insights into the Origins of Lignocellulose Decay Capabilities.</title>
        <authorList>
            <person name="Nagy L.G."/>
            <person name="Riley R."/>
            <person name="Tritt A."/>
            <person name="Adam C."/>
            <person name="Daum C."/>
            <person name="Floudas D."/>
            <person name="Sun H."/>
            <person name="Yadav J.S."/>
            <person name="Pangilinan J."/>
            <person name="Larsson K.H."/>
            <person name="Matsuura K."/>
            <person name="Barry K."/>
            <person name="Labutti K."/>
            <person name="Kuo R."/>
            <person name="Ohm R.A."/>
            <person name="Bhattacharya S.S."/>
            <person name="Shirouzu T."/>
            <person name="Yoshinaga Y."/>
            <person name="Martin F.M."/>
            <person name="Grigoriev I.V."/>
            <person name="Hibbett D.S."/>
        </authorList>
    </citation>
    <scope>NUCLEOTIDE SEQUENCE [LARGE SCALE GENOMIC DNA]</scope>
    <source>
        <strain evidence="3 4">HHB12029</strain>
    </source>
</reference>
<organism evidence="3 4">
    <name type="scientific">Exidia glandulosa HHB12029</name>
    <dbReference type="NCBI Taxonomy" id="1314781"/>
    <lineage>
        <taxon>Eukaryota</taxon>
        <taxon>Fungi</taxon>
        <taxon>Dikarya</taxon>
        <taxon>Basidiomycota</taxon>
        <taxon>Agaricomycotina</taxon>
        <taxon>Agaricomycetes</taxon>
        <taxon>Auriculariales</taxon>
        <taxon>Exidiaceae</taxon>
        <taxon>Exidia</taxon>
    </lineage>
</organism>
<dbReference type="EMBL" id="KV425888">
    <property type="protein sequence ID" value="KZW02482.1"/>
    <property type="molecule type" value="Genomic_DNA"/>
</dbReference>
<evidence type="ECO:0000256" key="1">
    <source>
        <dbReference type="SAM" id="SignalP"/>
    </source>
</evidence>
<dbReference type="InterPro" id="IPR017853">
    <property type="entry name" value="GH"/>
</dbReference>
<protein>
    <submittedName>
        <fullName evidence="3">Glycoside hydrolase family 79 protein</fullName>
    </submittedName>
</protein>
<gene>
    <name evidence="3" type="ORF">EXIGLDRAFT_829358</name>
</gene>
<dbReference type="AlphaFoldDB" id="A0A165PPK5"/>
<dbReference type="PANTHER" id="PTHR36183">
    <property type="entry name" value="BETA-GLUCURONIDASE"/>
    <property type="match status" value="1"/>
</dbReference>
<proteinExistence type="predicted"/>
<evidence type="ECO:0000313" key="4">
    <source>
        <dbReference type="Proteomes" id="UP000077266"/>
    </source>
</evidence>
<dbReference type="SUPFAM" id="SSF51445">
    <property type="entry name" value="(Trans)glycosidases"/>
    <property type="match status" value="1"/>
</dbReference>